<protein>
    <submittedName>
        <fullName evidence="1">Uncharacterized protein</fullName>
    </submittedName>
</protein>
<keyword evidence="2" id="KW-1185">Reference proteome</keyword>
<comment type="caution">
    <text evidence="1">The sequence shown here is derived from an EMBL/GenBank/DDBJ whole genome shotgun (WGS) entry which is preliminary data.</text>
</comment>
<evidence type="ECO:0000313" key="1">
    <source>
        <dbReference type="EMBL" id="GAV00901.1"/>
    </source>
</evidence>
<organism evidence="1 2">
    <name type="scientific">Ramazzottius varieornatus</name>
    <name type="common">Water bear</name>
    <name type="synonym">Tardigrade</name>
    <dbReference type="NCBI Taxonomy" id="947166"/>
    <lineage>
        <taxon>Eukaryota</taxon>
        <taxon>Metazoa</taxon>
        <taxon>Ecdysozoa</taxon>
        <taxon>Tardigrada</taxon>
        <taxon>Eutardigrada</taxon>
        <taxon>Parachela</taxon>
        <taxon>Hypsibioidea</taxon>
        <taxon>Ramazzottiidae</taxon>
        <taxon>Ramazzottius</taxon>
    </lineage>
</organism>
<dbReference type="AlphaFoldDB" id="A0A1D1VIZ4"/>
<reference evidence="1 2" key="1">
    <citation type="journal article" date="2016" name="Nat. Commun.">
        <title>Extremotolerant tardigrade genome and improved radiotolerance of human cultured cells by tardigrade-unique protein.</title>
        <authorList>
            <person name="Hashimoto T."/>
            <person name="Horikawa D.D."/>
            <person name="Saito Y."/>
            <person name="Kuwahara H."/>
            <person name="Kozuka-Hata H."/>
            <person name="Shin-I T."/>
            <person name="Minakuchi Y."/>
            <person name="Ohishi K."/>
            <person name="Motoyama A."/>
            <person name="Aizu T."/>
            <person name="Enomoto A."/>
            <person name="Kondo K."/>
            <person name="Tanaka S."/>
            <person name="Hara Y."/>
            <person name="Koshikawa S."/>
            <person name="Sagara H."/>
            <person name="Miura T."/>
            <person name="Yokobori S."/>
            <person name="Miyagawa K."/>
            <person name="Suzuki Y."/>
            <person name="Kubo T."/>
            <person name="Oyama M."/>
            <person name="Kohara Y."/>
            <person name="Fujiyama A."/>
            <person name="Arakawa K."/>
            <person name="Katayama T."/>
            <person name="Toyoda A."/>
            <person name="Kunieda T."/>
        </authorList>
    </citation>
    <scope>NUCLEOTIDE SEQUENCE [LARGE SCALE GENOMIC DNA]</scope>
    <source>
        <strain evidence="1 2">YOKOZUNA-1</strain>
    </source>
</reference>
<gene>
    <name evidence="1" type="primary">RvY_11686-1</name>
    <name evidence="1" type="synonym">RvY_11686.1</name>
    <name evidence="1" type="ORF">RvY_11686</name>
</gene>
<sequence>MTQPFKTKRPRRYTKKALKDELSAIQPIRALEAELERYMSENEEPLADDAAAANLIVEYEKFDRSADLKFVDYQRYACFIHTYQLVVNI</sequence>
<evidence type="ECO:0000313" key="2">
    <source>
        <dbReference type="Proteomes" id="UP000186922"/>
    </source>
</evidence>
<name>A0A1D1VIZ4_RAMVA</name>
<proteinExistence type="predicted"/>
<dbReference type="Proteomes" id="UP000186922">
    <property type="component" value="Unassembled WGS sequence"/>
</dbReference>
<dbReference type="EMBL" id="BDGG01000006">
    <property type="protein sequence ID" value="GAV00901.1"/>
    <property type="molecule type" value="Genomic_DNA"/>
</dbReference>
<accession>A0A1D1VIZ4</accession>